<name>A0A9D4D7F3_DREPO</name>
<comment type="caution">
    <text evidence="2">The sequence shown here is derived from an EMBL/GenBank/DDBJ whole genome shotgun (WGS) entry which is preliminary data.</text>
</comment>
<reference evidence="2" key="2">
    <citation type="submission" date="2020-11" db="EMBL/GenBank/DDBJ databases">
        <authorList>
            <person name="McCartney M.A."/>
            <person name="Auch B."/>
            <person name="Kono T."/>
            <person name="Mallez S."/>
            <person name="Becker A."/>
            <person name="Gohl D.M."/>
            <person name="Silverstein K.A.T."/>
            <person name="Koren S."/>
            <person name="Bechman K.B."/>
            <person name="Herman A."/>
            <person name="Abrahante J.E."/>
            <person name="Garbe J."/>
        </authorList>
    </citation>
    <scope>NUCLEOTIDE SEQUENCE</scope>
    <source>
        <strain evidence="2">Duluth1</strain>
        <tissue evidence="2">Whole animal</tissue>
    </source>
</reference>
<proteinExistence type="predicted"/>
<organism evidence="2 3">
    <name type="scientific">Dreissena polymorpha</name>
    <name type="common">Zebra mussel</name>
    <name type="synonym">Mytilus polymorpha</name>
    <dbReference type="NCBI Taxonomy" id="45954"/>
    <lineage>
        <taxon>Eukaryota</taxon>
        <taxon>Metazoa</taxon>
        <taxon>Spiralia</taxon>
        <taxon>Lophotrochozoa</taxon>
        <taxon>Mollusca</taxon>
        <taxon>Bivalvia</taxon>
        <taxon>Autobranchia</taxon>
        <taxon>Heteroconchia</taxon>
        <taxon>Euheterodonta</taxon>
        <taxon>Imparidentia</taxon>
        <taxon>Neoheterodontei</taxon>
        <taxon>Myida</taxon>
        <taxon>Dreissenoidea</taxon>
        <taxon>Dreissenidae</taxon>
        <taxon>Dreissena</taxon>
    </lineage>
</organism>
<evidence type="ECO:0000256" key="1">
    <source>
        <dbReference type="SAM" id="MobiDB-lite"/>
    </source>
</evidence>
<feature type="compositionally biased region" description="Low complexity" evidence="1">
    <location>
        <begin position="213"/>
        <end position="231"/>
    </location>
</feature>
<dbReference type="OrthoDB" id="6155116at2759"/>
<feature type="compositionally biased region" description="Low complexity" evidence="1">
    <location>
        <begin position="196"/>
        <end position="205"/>
    </location>
</feature>
<accession>A0A9D4D7F3</accession>
<feature type="compositionally biased region" description="Basic and acidic residues" evidence="1">
    <location>
        <begin position="77"/>
        <end position="104"/>
    </location>
</feature>
<sequence>MSTSEGADVDRYLKESVNSYKECSVKNTARRNSLQKKTLVIESERRLASSKMTREERLLKKQLRQMNIEKVKNHLVHSLRDAHENDNHRQTSRDEKKPHERHIPVEPYPITFRESPSSPELDRRHHDSGKAYSAKGRRRPSREFEDLSLNTRPVGPLFNIQEFTEEESPRRRTYSMSAAQQIMARKHKISSRHSSRSSTPSGSPTLQRTRKISSGSKHGSNSSGSSKSSLNDSKERIHSLSDLHWIGEPEAINSIRRPRLTVDQQELESEIHKLSVS</sequence>
<dbReference type="AlphaFoldDB" id="A0A9D4D7F3"/>
<reference evidence="2" key="1">
    <citation type="journal article" date="2019" name="bioRxiv">
        <title>The Genome of the Zebra Mussel, Dreissena polymorpha: A Resource for Invasive Species Research.</title>
        <authorList>
            <person name="McCartney M.A."/>
            <person name="Auch B."/>
            <person name="Kono T."/>
            <person name="Mallez S."/>
            <person name="Zhang Y."/>
            <person name="Obille A."/>
            <person name="Becker A."/>
            <person name="Abrahante J.E."/>
            <person name="Garbe J."/>
            <person name="Badalamenti J.P."/>
            <person name="Herman A."/>
            <person name="Mangelson H."/>
            <person name="Liachko I."/>
            <person name="Sullivan S."/>
            <person name="Sone E.D."/>
            <person name="Koren S."/>
            <person name="Silverstein K.A.T."/>
            <person name="Beckman K.B."/>
            <person name="Gohl D.M."/>
        </authorList>
    </citation>
    <scope>NUCLEOTIDE SEQUENCE</scope>
    <source>
        <strain evidence="2">Duluth1</strain>
        <tissue evidence="2">Whole animal</tissue>
    </source>
</reference>
<feature type="compositionally biased region" description="Basic and acidic residues" evidence="1">
    <location>
        <begin position="120"/>
        <end position="129"/>
    </location>
</feature>
<dbReference type="Proteomes" id="UP000828390">
    <property type="component" value="Unassembled WGS sequence"/>
</dbReference>
<evidence type="ECO:0000313" key="2">
    <source>
        <dbReference type="EMBL" id="KAH3739414.1"/>
    </source>
</evidence>
<keyword evidence="3" id="KW-1185">Reference proteome</keyword>
<dbReference type="EMBL" id="JAIWYP010000011">
    <property type="protein sequence ID" value="KAH3739414.1"/>
    <property type="molecule type" value="Genomic_DNA"/>
</dbReference>
<feature type="region of interest" description="Disordered" evidence="1">
    <location>
        <begin position="77"/>
        <end position="235"/>
    </location>
</feature>
<gene>
    <name evidence="2" type="ORF">DPMN_046066</name>
</gene>
<protein>
    <submittedName>
        <fullName evidence="2">Uncharacterized protein</fullName>
    </submittedName>
</protein>
<evidence type="ECO:0000313" key="3">
    <source>
        <dbReference type="Proteomes" id="UP000828390"/>
    </source>
</evidence>
<feature type="compositionally biased region" description="Basic residues" evidence="1">
    <location>
        <begin position="184"/>
        <end position="195"/>
    </location>
</feature>